<name>A0A3M7Q2F7_BRAPC</name>
<dbReference type="AlphaFoldDB" id="A0A3M7Q2F7"/>
<proteinExistence type="predicted"/>
<organism evidence="1 2">
    <name type="scientific">Brachionus plicatilis</name>
    <name type="common">Marine rotifer</name>
    <name type="synonym">Brachionus muelleri</name>
    <dbReference type="NCBI Taxonomy" id="10195"/>
    <lineage>
        <taxon>Eukaryota</taxon>
        <taxon>Metazoa</taxon>
        <taxon>Spiralia</taxon>
        <taxon>Gnathifera</taxon>
        <taxon>Rotifera</taxon>
        <taxon>Eurotatoria</taxon>
        <taxon>Monogononta</taxon>
        <taxon>Pseudotrocha</taxon>
        <taxon>Ploima</taxon>
        <taxon>Brachionidae</taxon>
        <taxon>Brachionus</taxon>
    </lineage>
</organism>
<gene>
    <name evidence="1" type="ORF">BpHYR1_040783</name>
</gene>
<keyword evidence="2" id="KW-1185">Reference proteome</keyword>
<evidence type="ECO:0000313" key="2">
    <source>
        <dbReference type="Proteomes" id="UP000276133"/>
    </source>
</evidence>
<reference evidence="1 2" key="1">
    <citation type="journal article" date="2018" name="Sci. Rep.">
        <title>Genomic signatures of local adaptation to the degree of environmental predictability in rotifers.</title>
        <authorList>
            <person name="Franch-Gras L."/>
            <person name="Hahn C."/>
            <person name="Garcia-Roger E.M."/>
            <person name="Carmona M.J."/>
            <person name="Serra M."/>
            <person name="Gomez A."/>
        </authorList>
    </citation>
    <scope>NUCLEOTIDE SEQUENCE [LARGE SCALE GENOMIC DNA]</scope>
    <source>
        <strain evidence="1">HYR1</strain>
    </source>
</reference>
<dbReference type="Proteomes" id="UP000276133">
    <property type="component" value="Unassembled WGS sequence"/>
</dbReference>
<sequence length="191" mass="22111">MLGGPLKILCKSTTFMVINKFCFVFQALLSKGITIYVTNKYTDDANIIHTLSLHGCVRFLHIALKSVSLLQGVLINNIVTYSIYMRFKHELIINNKILDDFWYIINDEQKGISLSLCNMSSSSIFEESINDQLEKQIFAYLDLRYQTFNFCRLAWISVEQKFEYKNIYSVDLGLVENVNNCSQKNVNILFT</sequence>
<accession>A0A3M7Q2F7</accession>
<dbReference type="EMBL" id="REGN01007819">
    <property type="protein sequence ID" value="RNA05205.1"/>
    <property type="molecule type" value="Genomic_DNA"/>
</dbReference>
<evidence type="ECO:0000313" key="1">
    <source>
        <dbReference type="EMBL" id="RNA05205.1"/>
    </source>
</evidence>
<protein>
    <submittedName>
        <fullName evidence="1">Uncharacterized protein</fullName>
    </submittedName>
</protein>
<comment type="caution">
    <text evidence="1">The sequence shown here is derived from an EMBL/GenBank/DDBJ whole genome shotgun (WGS) entry which is preliminary data.</text>
</comment>